<evidence type="ECO:0000256" key="1">
    <source>
        <dbReference type="ARBA" id="ARBA00007447"/>
    </source>
</evidence>
<dbReference type="InterPro" id="IPR032799">
    <property type="entry name" value="TAXi_C"/>
</dbReference>
<evidence type="ECO:0000259" key="3">
    <source>
        <dbReference type="PROSITE" id="PS51767"/>
    </source>
</evidence>
<protein>
    <recommendedName>
        <fullName evidence="3">Peptidase A1 domain-containing protein</fullName>
    </recommendedName>
</protein>
<keyword evidence="5" id="KW-1185">Reference proteome</keyword>
<dbReference type="PROSITE" id="PS51767">
    <property type="entry name" value="PEPTIDASE_A1"/>
    <property type="match status" value="1"/>
</dbReference>
<sequence>MSLPLLALSLLLLLSPPGALAGDGYPPSSSKPILTPISKDASRYTIPIKNGAPLVLDLAGPLVWTRCPPPLGTDPCKSGVCAVSAETLSANATDGKNPLYPVSFPANVACAPESMLAPLPSGAAGVAGLARTPMSLPSQVASRLKVSKQFALCLPGGGQTGAAIFGGGPFQLLASPPVELAEGLRQNPILLVDNPRNGGYYIRLHGISVNLEPLALPAGAFDLDARHGTGGVVFSTVTPYTTLRPDIYRALRDAFERVTSGIPRAPPVAPFEMCYHSSAFGYTRLGPGVANIDLVLDGGRIWQLPGGSSLVGVNDQTLCFAFLEMGSETAAAVPGSPAVIIGGYQLEDHLLLFDLEKGTLGLSGLLLGIRTTCGNFNFTTGSS</sequence>
<reference evidence="5" key="1">
    <citation type="submission" date="2024-06" db="EMBL/GenBank/DDBJ databases">
        <authorList>
            <person name="Ryan C."/>
        </authorList>
    </citation>
    <scope>NUCLEOTIDE SEQUENCE [LARGE SCALE GENOMIC DNA]</scope>
</reference>
<feature type="chain" id="PRO_5044825966" description="Peptidase A1 domain-containing protein" evidence="2">
    <location>
        <begin position="22"/>
        <end position="383"/>
    </location>
</feature>
<reference evidence="4 5" key="2">
    <citation type="submission" date="2024-10" db="EMBL/GenBank/DDBJ databases">
        <authorList>
            <person name="Ryan C."/>
        </authorList>
    </citation>
    <scope>NUCLEOTIDE SEQUENCE [LARGE SCALE GENOMIC DNA]</scope>
</reference>
<proteinExistence type="inferred from homology"/>
<dbReference type="PANTHER" id="PTHR47965">
    <property type="entry name" value="ASPARTYL PROTEASE-RELATED"/>
    <property type="match status" value="1"/>
</dbReference>
<dbReference type="Proteomes" id="UP001497457">
    <property type="component" value="Chromosome 5rd"/>
</dbReference>
<name>A0ABC9F3A7_9POAL</name>
<evidence type="ECO:0000313" key="4">
    <source>
        <dbReference type="EMBL" id="CAL5068081.1"/>
    </source>
</evidence>
<dbReference type="InterPro" id="IPR032861">
    <property type="entry name" value="TAXi_N"/>
</dbReference>
<feature type="signal peptide" evidence="2">
    <location>
        <begin position="1"/>
        <end position="21"/>
    </location>
</feature>
<comment type="similarity">
    <text evidence="1">Belongs to the peptidase A1 family.</text>
</comment>
<dbReference type="Pfam" id="PF14541">
    <property type="entry name" value="TAXi_C"/>
    <property type="match status" value="1"/>
</dbReference>
<dbReference type="EMBL" id="OZ075115">
    <property type="protein sequence ID" value="CAL5068081.1"/>
    <property type="molecule type" value="Genomic_DNA"/>
</dbReference>
<dbReference type="InterPro" id="IPR021109">
    <property type="entry name" value="Peptidase_aspartic_dom_sf"/>
</dbReference>
<keyword evidence="2" id="KW-0732">Signal</keyword>
<evidence type="ECO:0000256" key="2">
    <source>
        <dbReference type="SAM" id="SignalP"/>
    </source>
</evidence>
<gene>
    <name evidence="4" type="ORF">URODEC1_LOCUS101349</name>
</gene>
<dbReference type="Pfam" id="PF14543">
    <property type="entry name" value="TAXi_N"/>
    <property type="match status" value="1"/>
</dbReference>
<accession>A0ABC9F3A7</accession>
<dbReference type="InterPro" id="IPR033121">
    <property type="entry name" value="PEPTIDASE_A1"/>
</dbReference>
<dbReference type="PANTHER" id="PTHR47965:SF17">
    <property type="entry name" value="OS01G0936900 PROTEIN"/>
    <property type="match status" value="1"/>
</dbReference>
<dbReference type="InterPro" id="IPR001461">
    <property type="entry name" value="Aspartic_peptidase_A1"/>
</dbReference>
<dbReference type="AlphaFoldDB" id="A0ABC9F3A7"/>
<evidence type="ECO:0000313" key="5">
    <source>
        <dbReference type="Proteomes" id="UP001497457"/>
    </source>
</evidence>
<organism evidence="4 5">
    <name type="scientific">Urochloa decumbens</name>
    <dbReference type="NCBI Taxonomy" id="240449"/>
    <lineage>
        <taxon>Eukaryota</taxon>
        <taxon>Viridiplantae</taxon>
        <taxon>Streptophyta</taxon>
        <taxon>Embryophyta</taxon>
        <taxon>Tracheophyta</taxon>
        <taxon>Spermatophyta</taxon>
        <taxon>Magnoliopsida</taxon>
        <taxon>Liliopsida</taxon>
        <taxon>Poales</taxon>
        <taxon>Poaceae</taxon>
        <taxon>PACMAD clade</taxon>
        <taxon>Panicoideae</taxon>
        <taxon>Panicodae</taxon>
        <taxon>Paniceae</taxon>
        <taxon>Melinidinae</taxon>
        <taxon>Urochloa</taxon>
    </lineage>
</organism>
<dbReference type="Gene3D" id="2.40.70.10">
    <property type="entry name" value="Acid Proteases"/>
    <property type="match status" value="3"/>
</dbReference>
<dbReference type="SUPFAM" id="SSF50630">
    <property type="entry name" value="Acid proteases"/>
    <property type="match status" value="1"/>
</dbReference>
<feature type="domain" description="Peptidase A1" evidence="3">
    <location>
        <begin position="40"/>
        <end position="363"/>
    </location>
</feature>